<dbReference type="OrthoDB" id="67499at2"/>
<proteinExistence type="predicted"/>
<comment type="caution">
    <text evidence="2">The sequence shown here is derived from an EMBL/GenBank/DDBJ whole genome shotgun (WGS) entry which is preliminary data.</text>
</comment>
<dbReference type="InterPro" id="IPR000086">
    <property type="entry name" value="NUDIX_hydrolase_dom"/>
</dbReference>
<dbReference type="PANTHER" id="PTHR10885">
    <property type="entry name" value="ISOPENTENYL-DIPHOSPHATE DELTA-ISOMERASE"/>
    <property type="match status" value="1"/>
</dbReference>
<dbReference type="CDD" id="cd04697">
    <property type="entry name" value="NUDIX_Hydrolase"/>
    <property type="match status" value="1"/>
</dbReference>
<dbReference type="InterPro" id="IPR015797">
    <property type="entry name" value="NUDIX_hydrolase-like_dom_sf"/>
</dbReference>
<dbReference type="PANTHER" id="PTHR10885:SF0">
    <property type="entry name" value="ISOPENTENYL-DIPHOSPHATE DELTA-ISOMERASE"/>
    <property type="match status" value="1"/>
</dbReference>
<dbReference type="PROSITE" id="PS51462">
    <property type="entry name" value="NUDIX"/>
    <property type="match status" value="1"/>
</dbReference>
<evidence type="ECO:0000313" key="2">
    <source>
        <dbReference type="EMBL" id="PFG15763.1"/>
    </source>
</evidence>
<sequence>MDEEVALVAADGTVLGSVPRSRMRAENLLHAASATLLRNVAGDLYVHQRSPLKDWCPSAHDAACGGVVRYGEDPVENAPRELAEELGVEGAVLEPLGTRLYQDDTVRVLEYVFEARWDGPIRFADGEIVAGEWLSLEALGALLRDPSWAFVPDTRNLLTGLARDGVRDYARLLS</sequence>
<dbReference type="Proteomes" id="UP000226079">
    <property type="component" value="Unassembled WGS sequence"/>
</dbReference>
<gene>
    <name evidence="2" type="ORF">ATK74_0283</name>
</gene>
<dbReference type="GO" id="GO:0016853">
    <property type="term" value="F:isomerase activity"/>
    <property type="evidence" value="ECO:0007669"/>
    <property type="project" value="UniProtKB-KW"/>
</dbReference>
<evidence type="ECO:0000259" key="1">
    <source>
        <dbReference type="PROSITE" id="PS51462"/>
    </source>
</evidence>
<keyword evidence="3" id="KW-1185">Reference proteome</keyword>
<evidence type="ECO:0000313" key="3">
    <source>
        <dbReference type="Proteomes" id="UP000226079"/>
    </source>
</evidence>
<feature type="domain" description="Nudix hydrolase" evidence="1">
    <location>
        <begin position="28"/>
        <end position="156"/>
    </location>
</feature>
<organism evidence="2 3">
    <name type="scientific">Propionicimonas paludicola</name>
    <dbReference type="NCBI Taxonomy" id="185243"/>
    <lineage>
        <taxon>Bacteria</taxon>
        <taxon>Bacillati</taxon>
        <taxon>Actinomycetota</taxon>
        <taxon>Actinomycetes</taxon>
        <taxon>Propionibacteriales</taxon>
        <taxon>Nocardioidaceae</taxon>
        <taxon>Propionicimonas</taxon>
    </lineage>
</organism>
<dbReference type="SUPFAM" id="SSF55811">
    <property type="entry name" value="Nudix"/>
    <property type="match status" value="1"/>
</dbReference>
<dbReference type="EMBL" id="PDJC01000001">
    <property type="protein sequence ID" value="PFG15763.1"/>
    <property type="molecule type" value="Genomic_DNA"/>
</dbReference>
<dbReference type="Pfam" id="PF00293">
    <property type="entry name" value="NUDIX"/>
    <property type="match status" value="1"/>
</dbReference>
<dbReference type="Gene3D" id="3.90.79.10">
    <property type="entry name" value="Nucleoside Triphosphate Pyrophosphohydrolase"/>
    <property type="match status" value="1"/>
</dbReference>
<reference evidence="2 3" key="1">
    <citation type="submission" date="2017-10" db="EMBL/GenBank/DDBJ databases">
        <title>Sequencing the genomes of 1000 actinobacteria strains.</title>
        <authorList>
            <person name="Klenk H.-P."/>
        </authorList>
    </citation>
    <scope>NUCLEOTIDE SEQUENCE [LARGE SCALE GENOMIC DNA]</scope>
    <source>
        <strain evidence="2 3">DSM 15597</strain>
    </source>
</reference>
<name>A0A2A9CMY7_9ACTN</name>
<keyword evidence="2" id="KW-0413">Isomerase</keyword>
<protein>
    <submittedName>
        <fullName evidence="2">Isopentenyldiphosphate isomerase</fullName>
    </submittedName>
</protein>
<dbReference type="AlphaFoldDB" id="A0A2A9CMY7"/>
<accession>A0A2A9CMY7</accession>